<evidence type="ECO:0000259" key="1">
    <source>
        <dbReference type="Pfam" id="PF01458"/>
    </source>
</evidence>
<sequence>MNPFLAQCRASFEAQATQEGTVEGSQRQAEWTRFEALGWPTTRLEDWKYTALSGLEKLSLHHSIEPREAVKGAPRALLEGIPAPRLVFVDGMFQPDQSMIEGLPKGVHLRFWSELDARERERFTQKMAPARALTAFGALNGALFTEGIWITVDAGCALETPLHLVKVSLTGQRMSHGALLLESEENSELTLREHCLGSTDQPAHSNWVTAIELAPQARLTLVKVQQEGLLSYHTAALHGLQRAGSQLQVFAFALSGALGRNDITLRLIEPHAECVLKGMYRVADRALQDFHTTIEHDSPHCTSDECFKGVLEGSGKAVFNGRVRVALDAQKTSSRQSNHNLLLSDKAEVNTKPQLEIFADDVKCSHGTTVGQLDEEQWFYLRTRGIAADLARTLLIQAFTLEIAEAIPHVDVRAEVRRLLGGTVEENGHV</sequence>
<evidence type="ECO:0000313" key="3">
    <source>
        <dbReference type="EMBL" id="VAY89416.1"/>
    </source>
</evidence>
<feature type="domain" description="SUF system FeS cluster assembly SufBD N-terminal" evidence="2">
    <location>
        <begin position="25"/>
        <end position="163"/>
    </location>
</feature>
<dbReference type="InterPro" id="IPR037284">
    <property type="entry name" value="SUF_FeS_clus_asmbl_SufBD_sf"/>
</dbReference>
<evidence type="ECO:0000259" key="2">
    <source>
        <dbReference type="Pfam" id="PF19295"/>
    </source>
</evidence>
<protein>
    <submittedName>
        <fullName evidence="3">FeS cluster assembly protein SufD</fullName>
    </submittedName>
</protein>
<proteinExistence type="predicted"/>
<organism evidence="3">
    <name type="scientific">mine drainage metagenome</name>
    <dbReference type="NCBI Taxonomy" id="410659"/>
    <lineage>
        <taxon>unclassified sequences</taxon>
        <taxon>metagenomes</taxon>
        <taxon>ecological metagenomes</taxon>
    </lineage>
</organism>
<dbReference type="PANTHER" id="PTHR43575">
    <property type="entry name" value="PROTEIN ABCI7, CHLOROPLASTIC"/>
    <property type="match status" value="1"/>
</dbReference>
<dbReference type="NCBIfam" id="TIGR01981">
    <property type="entry name" value="sufD"/>
    <property type="match status" value="1"/>
</dbReference>
<dbReference type="InterPro" id="IPR000825">
    <property type="entry name" value="SUF_FeS_clus_asmbl_SufBD_core"/>
</dbReference>
<dbReference type="InterPro" id="IPR011542">
    <property type="entry name" value="SUF_FeS_clus_asmbl_SufD"/>
</dbReference>
<dbReference type="Pfam" id="PF01458">
    <property type="entry name" value="SUFBD_core"/>
    <property type="match status" value="1"/>
</dbReference>
<feature type="domain" description="SUF system FeS cluster assembly SufBD core" evidence="1">
    <location>
        <begin position="172"/>
        <end position="399"/>
    </location>
</feature>
<dbReference type="InterPro" id="IPR045595">
    <property type="entry name" value="SufBD_N"/>
</dbReference>
<dbReference type="EMBL" id="UOYP01000625">
    <property type="protein sequence ID" value="VAY89416.1"/>
    <property type="molecule type" value="Genomic_DNA"/>
</dbReference>
<gene>
    <name evidence="3" type="primary">sufD</name>
    <name evidence="3" type="ORF">CARN8_6610007</name>
</gene>
<dbReference type="PANTHER" id="PTHR43575:SF1">
    <property type="entry name" value="PROTEIN ABCI7, CHLOROPLASTIC"/>
    <property type="match status" value="1"/>
</dbReference>
<reference evidence="3" key="1">
    <citation type="submission" date="2018-10" db="EMBL/GenBank/DDBJ databases">
        <authorList>
            <person name="Plewniak F."/>
        </authorList>
    </citation>
    <scope>NUCLEOTIDE SEQUENCE</scope>
</reference>
<name>A0A3P3ZR48_9ZZZZ</name>
<accession>A0A3P3ZR48</accession>
<dbReference type="SUPFAM" id="SSF101960">
    <property type="entry name" value="Stabilizer of iron transporter SufD"/>
    <property type="match status" value="1"/>
</dbReference>
<dbReference type="InterPro" id="IPR055346">
    <property type="entry name" value="Fe-S_cluster_assembly_SufBD"/>
</dbReference>
<dbReference type="Pfam" id="PF19295">
    <property type="entry name" value="SufBD_N"/>
    <property type="match status" value="1"/>
</dbReference>
<dbReference type="AlphaFoldDB" id="A0A3P3ZR48"/>
<dbReference type="GO" id="GO:0016226">
    <property type="term" value="P:iron-sulfur cluster assembly"/>
    <property type="evidence" value="ECO:0007669"/>
    <property type="project" value="InterPro"/>
</dbReference>